<name>A0AAV9NNN0_9EURO</name>
<dbReference type="GeneID" id="89978007"/>
<reference evidence="1 2" key="1">
    <citation type="submission" date="2023-08" db="EMBL/GenBank/DDBJ databases">
        <title>Black Yeasts Isolated from many extreme environments.</title>
        <authorList>
            <person name="Coleine C."/>
            <person name="Stajich J.E."/>
            <person name="Selbmann L."/>
        </authorList>
    </citation>
    <scope>NUCLEOTIDE SEQUENCE [LARGE SCALE GENOMIC DNA]</scope>
    <source>
        <strain evidence="1 2">CCFEE 5792</strain>
    </source>
</reference>
<comment type="caution">
    <text evidence="1">The sequence shown here is derived from an EMBL/GenBank/DDBJ whole genome shotgun (WGS) entry which is preliminary data.</text>
</comment>
<gene>
    <name evidence="1" type="ORF">LTR84_009849</name>
</gene>
<evidence type="ECO:0008006" key="3">
    <source>
        <dbReference type="Google" id="ProtNLM"/>
    </source>
</evidence>
<keyword evidence="2" id="KW-1185">Reference proteome</keyword>
<proteinExistence type="predicted"/>
<dbReference type="RefSeq" id="XP_064709787.1">
    <property type="nucleotide sequence ID" value="XM_064853388.1"/>
</dbReference>
<organism evidence="1 2">
    <name type="scientific">Exophiala bonariae</name>
    <dbReference type="NCBI Taxonomy" id="1690606"/>
    <lineage>
        <taxon>Eukaryota</taxon>
        <taxon>Fungi</taxon>
        <taxon>Dikarya</taxon>
        <taxon>Ascomycota</taxon>
        <taxon>Pezizomycotina</taxon>
        <taxon>Eurotiomycetes</taxon>
        <taxon>Chaetothyriomycetidae</taxon>
        <taxon>Chaetothyriales</taxon>
        <taxon>Herpotrichiellaceae</taxon>
        <taxon>Exophiala</taxon>
    </lineage>
</organism>
<evidence type="ECO:0000313" key="1">
    <source>
        <dbReference type="EMBL" id="KAK5059966.1"/>
    </source>
</evidence>
<dbReference type="Proteomes" id="UP001358417">
    <property type="component" value="Unassembled WGS sequence"/>
</dbReference>
<sequence length="537" mass="60499">MNTNDFLFVNLSSRPPSCKARGYASSSARSHAARISHARLETQRKGIKHRQGHLPIEEEPYSALQGTENLLGVTAKQHKSKSHPNILRFRLYTPKKPQEKSQTKDDNELFPVQIGATALEPKVVALLSTSSLDPFMRPAIDLSVPDKHLLHFYLLKTPNEIFGSVPGPALAMIMEANLENISKNEIQVLWCLIAVESHEVSFQPTASARSISVLRRRARAYDMMQARVVEGSAHSDDFLVTLGLTAAIEKRIGNIQYSDYHTRALKKLIDHRGGLKAIREMNPVLALMVVNMLIEIGIPELYEYHSLLANLKKLRQKFQRLQDWNNGVRASVDRTKNGSTCTLGVPAKNNQPLAFLWWQAFNEAGLSRYIEIPSGELTEAEYRFYLAMLFFVNSAFWAFRNSNEAGKAYAEYLSSSATASKSTNFILQCFSAKLPSILLLILLAHQIADSTGRDSSTSAVFEVEELLDFVELMMLAKPKSRDLVLKALWSWLSCSSNNEINLLSVAQLDNVVKEIEDQWLDNEKEYLAREKIGARYR</sequence>
<evidence type="ECO:0000313" key="2">
    <source>
        <dbReference type="Proteomes" id="UP001358417"/>
    </source>
</evidence>
<accession>A0AAV9NNN0</accession>
<dbReference type="EMBL" id="JAVRRD010000004">
    <property type="protein sequence ID" value="KAK5059966.1"/>
    <property type="molecule type" value="Genomic_DNA"/>
</dbReference>
<protein>
    <recommendedName>
        <fullName evidence="3">ATPase synthesis protein 25</fullName>
    </recommendedName>
</protein>
<dbReference type="AlphaFoldDB" id="A0AAV9NNN0"/>